<sequence>MPAQASAAALPQLKAAIPAQSLIRAGLSSTLYHLDIQLGLDKRQATEVTTRSDISEIKDKMMFSFDDEGCERVGDVVTCREYARFGLGASQTASAFGYASPQGSTLPSGVVGTVRTTVEVKGYAPANVQTEIIAVDQLTVGRVVMPTLTAAPGDTVTARFGFKVSGTVPARGVVLDFRGGGPPRGVQDLSSGLWPAEAVDRFSNCSYNGVELLWCRFDQEFAPGRTFVVPVRVKVRADSGKKVSLLAGIQPSSVRLPKIEAVRAVAPTELGVPGGGPKLVVDNAPAVTEAAPHLFEASAEQTIQTDSKLASDYEKVKLFASTVYYQKTGDVAPLEVGFDNGGEALSRDPLLLVQIPFRTKAVAVPDSCFDIIPHMDYVEPALTNPAPLGREQYLCGWRGVVGNGQRLSLKFSLRVEEDNAYGGEVRRYPFDFSEKSNVTINVVKGTPPTPSPSASATPSPGPSGSPPATATPTPSGSASVPGAASPSSPASGGGGGLPLTGLPLVTFGAVGVGMLVVGFLLLHYGRRKRLTIRSE</sequence>
<keyword evidence="2" id="KW-0812">Transmembrane</keyword>
<evidence type="ECO:0008006" key="5">
    <source>
        <dbReference type="Google" id="ProtNLM"/>
    </source>
</evidence>
<accession>A0ABW6VRZ1</accession>
<dbReference type="GeneID" id="95368617"/>
<comment type="caution">
    <text evidence="3">The sequence shown here is derived from an EMBL/GenBank/DDBJ whole genome shotgun (WGS) entry which is preliminary data.</text>
</comment>
<feature type="transmembrane region" description="Helical" evidence="2">
    <location>
        <begin position="504"/>
        <end position="524"/>
    </location>
</feature>
<keyword evidence="2" id="KW-1133">Transmembrane helix</keyword>
<name>A0ABW6VRZ1_9ACTN</name>
<keyword evidence="4" id="KW-1185">Reference proteome</keyword>
<proteinExistence type="predicted"/>
<dbReference type="EMBL" id="JBIAZM010000004">
    <property type="protein sequence ID" value="MFF5200280.1"/>
    <property type="molecule type" value="Genomic_DNA"/>
</dbReference>
<evidence type="ECO:0000313" key="3">
    <source>
        <dbReference type="EMBL" id="MFF5200280.1"/>
    </source>
</evidence>
<evidence type="ECO:0000256" key="2">
    <source>
        <dbReference type="SAM" id="Phobius"/>
    </source>
</evidence>
<dbReference type="Proteomes" id="UP001602287">
    <property type="component" value="Unassembled WGS sequence"/>
</dbReference>
<gene>
    <name evidence="3" type="ORF">ACFY3B_11825</name>
</gene>
<feature type="compositionally biased region" description="Low complexity" evidence="1">
    <location>
        <begin position="466"/>
        <end position="490"/>
    </location>
</feature>
<reference evidence="3 4" key="1">
    <citation type="submission" date="2024-10" db="EMBL/GenBank/DDBJ databases">
        <title>The Natural Products Discovery Center: Release of the First 8490 Sequenced Strains for Exploring Actinobacteria Biosynthetic Diversity.</title>
        <authorList>
            <person name="Kalkreuter E."/>
            <person name="Kautsar S.A."/>
            <person name="Yang D."/>
            <person name="Bader C.D."/>
            <person name="Teijaro C.N."/>
            <person name="Fluegel L."/>
            <person name="Davis C.M."/>
            <person name="Simpson J.R."/>
            <person name="Lauterbach L."/>
            <person name="Steele A.D."/>
            <person name="Gui C."/>
            <person name="Meng S."/>
            <person name="Li G."/>
            <person name="Viehrig K."/>
            <person name="Ye F."/>
            <person name="Su P."/>
            <person name="Kiefer A.F."/>
            <person name="Nichols A."/>
            <person name="Cepeda A.J."/>
            <person name="Yan W."/>
            <person name="Fan B."/>
            <person name="Jiang Y."/>
            <person name="Adhikari A."/>
            <person name="Zheng C.-J."/>
            <person name="Schuster L."/>
            <person name="Cowan T.M."/>
            <person name="Smanski M.J."/>
            <person name="Chevrette M.G."/>
            <person name="De Carvalho L.P.S."/>
            <person name="Shen B."/>
        </authorList>
    </citation>
    <scope>NUCLEOTIDE SEQUENCE [LARGE SCALE GENOMIC DNA]</scope>
    <source>
        <strain evidence="3 4">NPDC000140</strain>
    </source>
</reference>
<organism evidence="3 4">
    <name type="scientific">Micromonospora parva</name>
    <dbReference type="NCBI Taxonomy" id="1464048"/>
    <lineage>
        <taxon>Bacteria</taxon>
        <taxon>Bacillati</taxon>
        <taxon>Actinomycetota</taxon>
        <taxon>Actinomycetes</taxon>
        <taxon>Micromonosporales</taxon>
        <taxon>Micromonosporaceae</taxon>
        <taxon>Micromonospora</taxon>
    </lineage>
</organism>
<feature type="region of interest" description="Disordered" evidence="1">
    <location>
        <begin position="441"/>
        <end position="493"/>
    </location>
</feature>
<protein>
    <recommendedName>
        <fullName evidence="5">LPXTG-motif cell wall anchor domain-containing protein</fullName>
    </recommendedName>
</protein>
<dbReference type="RefSeq" id="WP_030329772.1">
    <property type="nucleotide sequence ID" value="NZ_JBEZDH010000001.1"/>
</dbReference>
<evidence type="ECO:0000256" key="1">
    <source>
        <dbReference type="SAM" id="MobiDB-lite"/>
    </source>
</evidence>
<keyword evidence="2" id="KW-0472">Membrane</keyword>
<evidence type="ECO:0000313" key="4">
    <source>
        <dbReference type="Proteomes" id="UP001602287"/>
    </source>
</evidence>